<dbReference type="EMBL" id="KN819360">
    <property type="protein sequence ID" value="KIJ12679.1"/>
    <property type="molecule type" value="Genomic_DNA"/>
</dbReference>
<reference evidence="2 3" key="1">
    <citation type="submission" date="2014-06" db="EMBL/GenBank/DDBJ databases">
        <authorList>
            <consortium name="DOE Joint Genome Institute"/>
            <person name="Kuo A."/>
            <person name="Kohler A."/>
            <person name="Nagy L.G."/>
            <person name="Floudas D."/>
            <person name="Copeland A."/>
            <person name="Barry K.W."/>
            <person name="Cichocki N."/>
            <person name="Veneault-Fourrey C."/>
            <person name="LaButti K."/>
            <person name="Lindquist E.A."/>
            <person name="Lipzen A."/>
            <person name="Lundell T."/>
            <person name="Morin E."/>
            <person name="Murat C."/>
            <person name="Sun H."/>
            <person name="Tunlid A."/>
            <person name="Henrissat B."/>
            <person name="Grigoriev I.V."/>
            <person name="Hibbett D.S."/>
            <person name="Martin F."/>
            <person name="Nordberg H.P."/>
            <person name="Cantor M.N."/>
            <person name="Hua S.X."/>
        </authorList>
    </citation>
    <scope>NUCLEOTIDE SEQUENCE [LARGE SCALE GENOMIC DNA]</scope>
    <source>
        <strain evidence="2 3">ATCC 200175</strain>
    </source>
</reference>
<proteinExistence type="predicted"/>
<dbReference type="AlphaFoldDB" id="A0A0C9SUG6"/>
<feature type="region of interest" description="Disordered" evidence="1">
    <location>
        <begin position="60"/>
        <end position="114"/>
    </location>
</feature>
<keyword evidence="3" id="KW-1185">Reference proteome</keyword>
<sequence>MELTPIIDNNNNITLLNNVIIMDIEELHPAWTTYGIDVIPSQPRPLKLVICVKAKEKCCEDNQNKKNDKQEADKKNDEHKSRSEASPGVASPGLDPDVTMVKEPATGHNTGSPAAAITKEPIASLRSATSTVLEPIAKSGTAKALYATKPVKILHVLPRHELFDSNGHLIRNTSSTAPPIIAYQTPPADAAFTAAISKAEGKST</sequence>
<reference evidence="3" key="2">
    <citation type="submission" date="2015-01" db="EMBL/GenBank/DDBJ databases">
        <title>Evolutionary Origins and Diversification of the Mycorrhizal Mutualists.</title>
        <authorList>
            <consortium name="DOE Joint Genome Institute"/>
            <consortium name="Mycorrhizal Genomics Consortium"/>
            <person name="Kohler A."/>
            <person name="Kuo A."/>
            <person name="Nagy L.G."/>
            <person name="Floudas D."/>
            <person name="Copeland A."/>
            <person name="Barry K.W."/>
            <person name="Cichocki N."/>
            <person name="Veneault-Fourrey C."/>
            <person name="LaButti K."/>
            <person name="Lindquist E.A."/>
            <person name="Lipzen A."/>
            <person name="Lundell T."/>
            <person name="Morin E."/>
            <person name="Murat C."/>
            <person name="Riley R."/>
            <person name="Ohm R."/>
            <person name="Sun H."/>
            <person name="Tunlid A."/>
            <person name="Henrissat B."/>
            <person name="Grigoriev I.V."/>
            <person name="Hibbett D.S."/>
            <person name="Martin F."/>
        </authorList>
    </citation>
    <scope>NUCLEOTIDE SEQUENCE [LARGE SCALE GENOMIC DNA]</scope>
    <source>
        <strain evidence="3">ATCC 200175</strain>
    </source>
</reference>
<dbReference type="Proteomes" id="UP000053647">
    <property type="component" value="Unassembled WGS sequence"/>
</dbReference>
<dbReference type="OrthoDB" id="2711082at2759"/>
<protein>
    <submittedName>
        <fullName evidence="2">Uncharacterized protein</fullName>
    </submittedName>
</protein>
<evidence type="ECO:0000313" key="3">
    <source>
        <dbReference type="Proteomes" id="UP000053647"/>
    </source>
</evidence>
<name>A0A0C9SUG6_PAXIN</name>
<gene>
    <name evidence="2" type="ORF">PAXINDRAFT_14441</name>
</gene>
<dbReference type="HOGENOM" id="CLU_116838_0_0_1"/>
<feature type="compositionally biased region" description="Basic and acidic residues" evidence="1">
    <location>
        <begin position="60"/>
        <end position="83"/>
    </location>
</feature>
<evidence type="ECO:0000256" key="1">
    <source>
        <dbReference type="SAM" id="MobiDB-lite"/>
    </source>
</evidence>
<evidence type="ECO:0000313" key="2">
    <source>
        <dbReference type="EMBL" id="KIJ12679.1"/>
    </source>
</evidence>
<organism evidence="2 3">
    <name type="scientific">Paxillus involutus ATCC 200175</name>
    <dbReference type="NCBI Taxonomy" id="664439"/>
    <lineage>
        <taxon>Eukaryota</taxon>
        <taxon>Fungi</taxon>
        <taxon>Dikarya</taxon>
        <taxon>Basidiomycota</taxon>
        <taxon>Agaricomycotina</taxon>
        <taxon>Agaricomycetes</taxon>
        <taxon>Agaricomycetidae</taxon>
        <taxon>Boletales</taxon>
        <taxon>Paxilineae</taxon>
        <taxon>Paxillaceae</taxon>
        <taxon>Paxillus</taxon>
    </lineage>
</organism>
<accession>A0A0C9SUG6</accession>